<dbReference type="InterPro" id="IPR032781">
    <property type="entry name" value="ABC_tran_Xtn"/>
</dbReference>
<dbReference type="GO" id="GO:0005524">
    <property type="term" value="F:ATP binding"/>
    <property type="evidence" value="ECO:0007669"/>
    <property type="project" value="UniProtKB-KW"/>
</dbReference>
<dbReference type="Proteomes" id="UP000004431">
    <property type="component" value="Unassembled WGS sequence"/>
</dbReference>
<name>A0ABN0B1N9_9ACTN</name>
<proteinExistence type="predicted"/>
<keyword evidence="1" id="KW-0547">Nucleotide-binding</keyword>
<reference evidence="5 6" key="1">
    <citation type="submission" date="2010-08" db="EMBL/GenBank/DDBJ databases">
        <authorList>
            <person name="Durkin A.S."/>
            <person name="Madupu R."/>
            <person name="Torralba M."/>
            <person name="Gillis M."/>
            <person name="Methe B."/>
            <person name="Sutton G."/>
            <person name="Nelson K.E."/>
        </authorList>
    </citation>
    <scope>NUCLEOTIDE SEQUENCE [LARGE SCALE GENOMIC DNA]</scope>
    <source>
        <strain evidence="5 6">PB189-T1-4</strain>
    </source>
</reference>
<feature type="domain" description="ABC transporter" evidence="4">
    <location>
        <begin position="287"/>
        <end position="506"/>
    </location>
</feature>
<dbReference type="InterPro" id="IPR051309">
    <property type="entry name" value="ABCF_ATPase"/>
</dbReference>
<dbReference type="InterPro" id="IPR037118">
    <property type="entry name" value="Val-tRNA_synth_C_sf"/>
</dbReference>
<evidence type="ECO:0000259" key="4">
    <source>
        <dbReference type="PROSITE" id="PS50893"/>
    </source>
</evidence>
<organism evidence="5 6">
    <name type="scientific">Fannyhessea vaginae PB189-T1-4</name>
    <dbReference type="NCBI Taxonomy" id="866774"/>
    <lineage>
        <taxon>Bacteria</taxon>
        <taxon>Bacillati</taxon>
        <taxon>Actinomycetota</taxon>
        <taxon>Coriobacteriia</taxon>
        <taxon>Coriobacteriales</taxon>
        <taxon>Atopobiaceae</taxon>
        <taxon>Fannyhessea</taxon>
    </lineage>
</organism>
<dbReference type="InterPro" id="IPR027417">
    <property type="entry name" value="P-loop_NTPase"/>
</dbReference>
<dbReference type="SMART" id="SM00382">
    <property type="entry name" value="AAA"/>
    <property type="match status" value="2"/>
</dbReference>
<evidence type="ECO:0000313" key="5">
    <source>
        <dbReference type="EMBL" id="EFL44734.1"/>
    </source>
</evidence>
<keyword evidence="2 5" id="KW-0067">ATP-binding</keyword>
<dbReference type="PROSITE" id="PS50893">
    <property type="entry name" value="ABC_TRANSPORTER_2"/>
    <property type="match status" value="2"/>
</dbReference>
<evidence type="ECO:0000256" key="1">
    <source>
        <dbReference type="ARBA" id="ARBA00022741"/>
    </source>
</evidence>
<dbReference type="PANTHER" id="PTHR42855">
    <property type="entry name" value="ABC TRANSPORTER ATP-BINDING SUBUNIT"/>
    <property type="match status" value="1"/>
</dbReference>
<dbReference type="PANTHER" id="PTHR42855:SF1">
    <property type="entry name" value="ABC TRANSPORTER DOMAIN-CONTAINING PROTEIN"/>
    <property type="match status" value="1"/>
</dbReference>
<comment type="caution">
    <text evidence="5">The sequence shown here is derived from an EMBL/GenBank/DDBJ whole genome shotgun (WGS) entry which is preliminary data.</text>
</comment>
<accession>A0ABN0B1N9</accession>
<dbReference type="SUPFAM" id="SSF52540">
    <property type="entry name" value="P-loop containing nucleoside triphosphate hydrolases"/>
    <property type="match status" value="2"/>
</dbReference>
<evidence type="ECO:0000313" key="6">
    <source>
        <dbReference type="Proteomes" id="UP000004431"/>
    </source>
</evidence>
<feature type="domain" description="ABC transporter" evidence="4">
    <location>
        <begin position="5"/>
        <end position="223"/>
    </location>
</feature>
<dbReference type="EMBL" id="AEDQ01000003">
    <property type="protein sequence ID" value="EFL44734.1"/>
    <property type="molecule type" value="Genomic_DNA"/>
</dbReference>
<dbReference type="Gene3D" id="1.10.287.380">
    <property type="entry name" value="Valyl-tRNA synthetase, C-terminal domain"/>
    <property type="match status" value="1"/>
</dbReference>
<dbReference type="CDD" id="cd03221">
    <property type="entry name" value="ABCF_EF-3"/>
    <property type="match status" value="2"/>
</dbReference>
<dbReference type="Pfam" id="PF12848">
    <property type="entry name" value="ABC_tran_Xtn"/>
    <property type="match status" value="1"/>
</dbReference>
<gene>
    <name evidence="5" type="ORF">HMPREF9248_0783</name>
</gene>
<dbReference type="RefSeq" id="WP_006303514.1">
    <property type="nucleotide sequence ID" value="NZ_AEDQ01000003.1"/>
</dbReference>
<keyword evidence="6" id="KW-1185">Reference proteome</keyword>
<dbReference type="InterPro" id="IPR003593">
    <property type="entry name" value="AAA+_ATPase"/>
</dbReference>
<evidence type="ECO:0000256" key="2">
    <source>
        <dbReference type="ARBA" id="ARBA00022840"/>
    </source>
</evidence>
<keyword evidence="3" id="KW-0175">Coiled coil</keyword>
<sequence length="614" mass="68095">MTPYISCENISLERASKPIFVRQSFGVSKGECIGVVGNNGSGKSTLLDILSGTLMCDSGDVVYRNNLHIGYLAQHDAFTDDMLVRACVLGSVADYEWAQDPKKRAIQRALLHDIAWDAPIGTLSGGQRRRCDLARVLMSTWDVLLLDEPTNHLDMHTIYWLSEYVQTQQATSQMSLVVVTHDRWFLDEVAHHIWEVHDGTIDAYDGGFSAYVQQRCEREAMAQASWTKHQNMLRKELNWLAHGAKARTSKPKFRVDAALSLIEKDPPVRDTLTLQAQAQSRLGKVVFTLEHVSKSFGSTLVLRDISWLIGPGERIGILGNNGSGKSTLLSLMCKEDTPTSGIVTVGKSVVLGIVDQRLHYFDDKQTQTCAQVLGLGAQSILLEDKRYTPEQLFLRLGFNHNELASRIQDLSGGQQRKLAILMCLIGKPNVLVLDEPGNDLDCDMLACIEDLLDGWVGTLILVSHDRHLVERVCDDVYALMDGTIRHLPGGVDEFMRLIEPADTSAAQTTKAAQAASIGVTTAATSASKRAAACDDAPAKSAAQLRFERKKRYDKLDRKLPKLQERVDAIKEDMLSCDPTCAEKLACLQSELEAAQQEKQQVEDEWLELACMLDE</sequence>
<dbReference type="PROSITE" id="PS00211">
    <property type="entry name" value="ABC_TRANSPORTER_1"/>
    <property type="match status" value="1"/>
</dbReference>
<dbReference type="InterPro" id="IPR017871">
    <property type="entry name" value="ABC_transporter-like_CS"/>
</dbReference>
<feature type="coiled-coil region" evidence="3">
    <location>
        <begin position="552"/>
        <end position="604"/>
    </location>
</feature>
<evidence type="ECO:0000256" key="3">
    <source>
        <dbReference type="SAM" id="Coils"/>
    </source>
</evidence>
<protein>
    <submittedName>
        <fullName evidence="5">ABC transporter, ATP-binding protein</fullName>
    </submittedName>
</protein>
<dbReference type="InterPro" id="IPR003439">
    <property type="entry name" value="ABC_transporter-like_ATP-bd"/>
</dbReference>
<dbReference type="Gene3D" id="3.40.50.300">
    <property type="entry name" value="P-loop containing nucleotide triphosphate hydrolases"/>
    <property type="match status" value="2"/>
</dbReference>
<dbReference type="Pfam" id="PF00005">
    <property type="entry name" value="ABC_tran"/>
    <property type="match status" value="2"/>
</dbReference>